<feature type="transmembrane region" description="Helical" evidence="1">
    <location>
        <begin position="56"/>
        <end position="75"/>
    </location>
</feature>
<name>A0A1H9NYH1_9CORY</name>
<keyword evidence="1" id="KW-1133">Transmembrane helix</keyword>
<evidence type="ECO:0000313" key="2">
    <source>
        <dbReference type="EMBL" id="SER40978.1"/>
    </source>
</evidence>
<evidence type="ECO:0000313" key="3">
    <source>
        <dbReference type="Proteomes" id="UP000198929"/>
    </source>
</evidence>
<feature type="transmembrane region" description="Helical" evidence="1">
    <location>
        <begin position="136"/>
        <end position="160"/>
    </location>
</feature>
<feature type="transmembrane region" description="Helical" evidence="1">
    <location>
        <begin position="335"/>
        <end position="354"/>
    </location>
</feature>
<sequence length="529" mass="55396">MTRLLLKLHRTLWWRNVKNNVSVAMIAVLIILYTLLGLVSIGLAMSTELSSGKWHALTAAVAIGTGAYALAAMVFPNGENQISPAQLAAQPVTSRDVLPAMGWASVLSSRGIAAVIATVVTTGVATAMFAGAGRPLAAVAAIPLMLVALLTTVVLGELVASFNRGGTRRSKELTNVITLVVGFGAIFGFNYLMGSMGEIPLSSYGRYLAWTPLAAAPGTLASAMHGAWLAATVQLLIAVATAVGGIYLWRFWTVRELTAPLDVRRDNTTDTSRAAEEVARSLLLPWVPAGPGGVIYSRALRYLRRDSRVMGTLVIIPIVAGVFIIQGFIIDTNMLYFGAVVISLFVASTAINDFGYDGPGIASYSLAAVPARTVVFARHLASITVPVFFAIVFNVALVVIMDNTALAAVVAVVCLGLALSSCALAVVLSAFNPYPMSRPGTNPWSDKSGNNAAAYVSVFATLLVSWIPVAPGAALAAIGWGSSISVVSAGVVLVLALPAALYAGAIILASRRYATHFPEIFAKVGHWIN</sequence>
<dbReference type="Proteomes" id="UP000198929">
    <property type="component" value="Unassembled WGS sequence"/>
</dbReference>
<evidence type="ECO:0000256" key="1">
    <source>
        <dbReference type="SAM" id="Phobius"/>
    </source>
</evidence>
<keyword evidence="1" id="KW-0812">Transmembrane</keyword>
<protein>
    <submittedName>
        <fullName evidence="2">ABC-2 type transport system permease protein</fullName>
    </submittedName>
</protein>
<organism evidence="2 3">
    <name type="scientific">Corynebacterium cystitidis DSM 20524</name>
    <dbReference type="NCBI Taxonomy" id="1121357"/>
    <lineage>
        <taxon>Bacteria</taxon>
        <taxon>Bacillati</taxon>
        <taxon>Actinomycetota</taxon>
        <taxon>Actinomycetes</taxon>
        <taxon>Mycobacteriales</taxon>
        <taxon>Corynebacteriaceae</taxon>
        <taxon>Corynebacterium</taxon>
    </lineage>
</organism>
<feature type="transmembrane region" description="Helical" evidence="1">
    <location>
        <begin position="111"/>
        <end position="130"/>
    </location>
</feature>
<gene>
    <name evidence="2" type="ORF">SAMN05661109_00151</name>
</gene>
<feature type="transmembrane region" description="Helical" evidence="1">
    <location>
        <begin position="309"/>
        <end position="329"/>
    </location>
</feature>
<dbReference type="STRING" id="1121357.SAMN05661109_00151"/>
<keyword evidence="3" id="KW-1185">Reference proteome</keyword>
<feature type="transmembrane region" description="Helical" evidence="1">
    <location>
        <begin position="172"/>
        <end position="193"/>
    </location>
</feature>
<keyword evidence="1" id="KW-0472">Membrane</keyword>
<proteinExistence type="predicted"/>
<reference evidence="3" key="1">
    <citation type="submission" date="2016-10" db="EMBL/GenBank/DDBJ databases">
        <authorList>
            <person name="Varghese N."/>
            <person name="Submissions S."/>
        </authorList>
    </citation>
    <scope>NUCLEOTIDE SEQUENCE [LARGE SCALE GENOMIC DNA]</scope>
    <source>
        <strain evidence="3">DSM 20524</strain>
    </source>
</reference>
<feature type="transmembrane region" description="Helical" evidence="1">
    <location>
        <begin position="375"/>
        <end position="400"/>
    </location>
</feature>
<accession>A0A1H9NYH1</accession>
<feature type="transmembrane region" description="Helical" evidence="1">
    <location>
        <begin position="484"/>
        <end position="509"/>
    </location>
</feature>
<feature type="transmembrane region" description="Helical" evidence="1">
    <location>
        <begin position="227"/>
        <end position="249"/>
    </location>
</feature>
<dbReference type="AlphaFoldDB" id="A0A1H9NYH1"/>
<feature type="transmembrane region" description="Helical" evidence="1">
    <location>
        <begin position="21"/>
        <end position="44"/>
    </location>
</feature>
<feature type="transmembrane region" description="Helical" evidence="1">
    <location>
        <begin position="406"/>
        <end position="431"/>
    </location>
</feature>
<feature type="transmembrane region" description="Helical" evidence="1">
    <location>
        <begin position="452"/>
        <end position="478"/>
    </location>
</feature>
<dbReference type="EMBL" id="FOGQ01000001">
    <property type="protein sequence ID" value="SER40978.1"/>
    <property type="molecule type" value="Genomic_DNA"/>
</dbReference>
<dbReference type="RefSeq" id="WP_092254770.1">
    <property type="nucleotide sequence ID" value="NZ_CP047199.1"/>
</dbReference>